<dbReference type="PROSITE" id="PS50893">
    <property type="entry name" value="ABC_TRANSPORTER_2"/>
    <property type="match status" value="1"/>
</dbReference>
<dbReference type="Proteomes" id="UP000642819">
    <property type="component" value="Unassembled WGS sequence"/>
</dbReference>
<name>A0ABQ3GB24_9MICC</name>
<evidence type="ECO:0000259" key="3">
    <source>
        <dbReference type="PROSITE" id="PS50893"/>
    </source>
</evidence>
<keyword evidence="1" id="KW-0547">Nucleotide-binding</keyword>
<dbReference type="PANTHER" id="PTHR43158:SF5">
    <property type="entry name" value="ABC TRANSPORTER, ATP-BINDING PROTEIN"/>
    <property type="match status" value="1"/>
</dbReference>
<dbReference type="CDD" id="cd03230">
    <property type="entry name" value="ABC_DR_subfamily_A"/>
    <property type="match status" value="1"/>
</dbReference>
<reference evidence="5" key="1">
    <citation type="journal article" date="2019" name="Int. J. Syst. Evol. Microbiol.">
        <title>The Global Catalogue of Microorganisms (GCM) 10K type strain sequencing project: providing services to taxonomists for standard genome sequencing and annotation.</title>
        <authorList>
            <consortium name="The Broad Institute Genomics Platform"/>
            <consortium name="The Broad Institute Genome Sequencing Center for Infectious Disease"/>
            <person name="Wu L."/>
            <person name="Ma J."/>
        </authorList>
    </citation>
    <scope>NUCLEOTIDE SEQUENCE [LARGE SCALE GENOMIC DNA]</scope>
    <source>
        <strain evidence="5">KCTC 19466</strain>
    </source>
</reference>
<dbReference type="SUPFAM" id="SSF52540">
    <property type="entry name" value="P-loop containing nucleoside triphosphate hydrolases"/>
    <property type="match status" value="1"/>
</dbReference>
<organism evidence="4 5">
    <name type="scientific">Zhihengliuella salsuginis</name>
    <dbReference type="NCBI Taxonomy" id="578222"/>
    <lineage>
        <taxon>Bacteria</taxon>
        <taxon>Bacillati</taxon>
        <taxon>Actinomycetota</taxon>
        <taxon>Actinomycetes</taxon>
        <taxon>Micrococcales</taxon>
        <taxon>Micrococcaceae</taxon>
        <taxon>Zhihengliuella</taxon>
    </lineage>
</organism>
<accession>A0ABQ3GB24</accession>
<dbReference type="PANTHER" id="PTHR43158">
    <property type="entry name" value="SKFA PEPTIDE EXPORT ATP-BINDING PROTEIN SKFE"/>
    <property type="match status" value="1"/>
</dbReference>
<evidence type="ECO:0000256" key="1">
    <source>
        <dbReference type="ARBA" id="ARBA00022741"/>
    </source>
</evidence>
<evidence type="ECO:0000313" key="4">
    <source>
        <dbReference type="EMBL" id="GHC99041.1"/>
    </source>
</evidence>
<dbReference type="InterPro" id="IPR027417">
    <property type="entry name" value="P-loop_NTPase"/>
</dbReference>
<proteinExistence type="predicted"/>
<evidence type="ECO:0000256" key="2">
    <source>
        <dbReference type="ARBA" id="ARBA00022840"/>
    </source>
</evidence>
<dbReference type="EMBL" id="BMXK01000001">
    <property type="protein sequence ID" value="GHC99041.1"/>
    <property type="molecule type" value="Genomic_DNA"/>
</dbReference>
<dbReference type="InterPro" id="IPR003593">
    <property type="entry name" value="AAA+_ATPase"/>
</dbReference>
<evidence type="ECO:0000313" key="5">
    <source>
        <dbReference type="Proteomes" id="UP000642819"/>
    </source>
</evidence>
<keyword evidence="2 4" id="KW-0067">ATP-binding</keyword>
<sequence>MSTSHVVQVSGLNKSYGKTRVLTDLDFSIEENTITGLLGRNGAGKTTIMSILAGQEPKSGGRVSVFGAEPFENADVLANMCFVRESQKYPEDFKTSHVLKTGPWFFENWDAALADELVDVFRLPVNTRIKKLSRGQLSAVAIIVGMASRAPLTIFDEPYLGLDATARGLFYDYLLRDFMEHPRTILMSTHLIDEVSNLLEKVVVIDRGRKVLDTGVDEARDAAFTVAGGAQAIDAVVQDRKVLRRQSLGGLASVTVDGFADEAIRARAAQHGAEIGAVGLQDLVSAYGLIDDPAAAAITGEPRTRQNATEEVTR</sequence>
<dbReference type="InterPro" id="IPR003439">
    <property type="entry name" value="ABC_transporter-like_ATP-bd"/>
</dbReference>
<gene>
    <name evidence="4" type="ORF">GCM10008096_00760</name>
</gene>
<keyword evidence="5" id="KW-1185">Reference proteome</keyword>
<dbReference type="RefSeq" id="WP_189348130.1">
    <property type="nucleotide sequence ID" value="NZ_BMXK01000001.1"/>
</dbReference>
<dbReference type="Pfam" id="PF00005">
    <property type="entry name" value="ABC_tran"/>
    <property type="match status" value="1"/>
</dbReference>
<comment type="caution">
    <text evidence="4">The sequence shown here is derived from an EMBL/GenBank/DDBJ whole genome shotgun (WGS) entry which is preliminary data.</text>
</comment>
<dbReference type="GO" id="GO:0005524">
    <property type="term" value="F:ATP binding"/>
    <property type="evidence" value="ECO:0007669"/>
    <property type="project" value="UniProtKB-KW"/>
</dbReference>
<dbReference type="SMART" id="SM00382">
    <property type="entry name" value="AAA"/>
    <property type="match status" value="1"/>
</dbReference>
<feature type="domain" description="ABC transporter" evidence="3">
    <location>
        <begin position="7"/>
        <end position="232"/>
    </location>
</feature>
<protein>
    <submittedName>
        <fullName evidence="4">ABC transporter ATP-binding protein</fullName>
    </submittedName>
</protein>
<dbReference type="Gene3D" id="3.40.50.300">
    <property type="entry name" value="P-loop containing nucleotide triphosphate hydrolases"/>
    <property type="match status" value="1"/>
</dbReference>